<dbReference type="Pfam" id="PF05572">
    <property type="entry name" value="Peptidase_M43"/>
    <property type="match status" value="1"/>
</dbReference>
<protein>
    <recommendedName>
        <fullName evidence="2">Peptidase M43 pregnancy-associated plasma-A domain-containing protein</fullName>
    </recommendedName>
</protein>
<feature type="signal peptide" evidence="1">
    <location>
        <begin position="1"/>
        <end position="22"/>
    </location>
</feature>
<dbReference type="InterPro" id="IPR008754">
    <property type="entry name" value="Peptidase_M43"/>
</dbReference>
<feature type="chain" id="PRO_5046603376" description="Peptidase M43 pregnancy-associated plasma-A domain-containing protein" evidence="1">
    <location>
        <begin position="23"/>
        <end position="457"/>
    </location>
</feature>
<comment type="caution">
    <text evidence="3">The sequence shown here is derived from an EMBL/GenBank/DDBJ whole genome shotgun (WGS) entry which is preliminary data.</text>
</comment>
<keyword evidence="1" id="KW-0732">Signal</keyword>
<evidence type="ECO:0000256" key="1">
    <source>
        <dbReference type="SAM" id="SignalP"/>
    </source>
</evidence>
<dbReference type="InterPro" id="IPR024079">
    <property type="entry name" value="MetalloPept_cat_dom_sf"/>
</dbReference>
<sequence>MRKYKILILFSILLFLSHCVKKKADSGIPDNVLTVLLVNSILNSSTGPCTTTESIEPIPIGAWSPNGDVFQYSSIYPVTLNKTRPMVQVVLENLDSIPGGLFPLWYLDRNNPSTGFLNKDVATYIGFNTHTSMLPYAKDTSYATSPAVSISNTVDTSQPLGVDFNFEDPAGAKVTFVNSCRKLEIDESNFQTSTALSSTSGLNHFWNSEKKLNVNLIFVNGGNGPAYPIQTEQAIEVALNRWKENYAKSSVRIKLNVSVISADLSGYDMIFDLGTETGFPGSLGGLFQTTSFVGKPNALNVFIVREEIQYGGVLGVSGGIPGPATILGTKQSGIVVFVDAHRLYSNPGEVMTYDEQVLLGETLSHEAGHFLGLWHVTEAYGDSGSIADKDPLRDTPTCNSSNDINFNGIVDLNECLGGSGTNSGGRNMMFWSGAVGFTQGEITAEQGWILRLNPLVY</sequence>
<evidence type="ECO:0000313" key="4">
    <source>
        <dbReference type="Proteomes" id="UP000297352"/>
    </source>
</evidence>
<proteinExistence type="predicted"/>
<dbReference type="Gene3D" id="3.40.390.10">
    <property type="entry name" value="Collagenase (Catalytic Domain)"/>
    <property type="match status" value="1"/>
</dbReference>
<evidence type="ECO:0000313" key="3">
    <source>
        <dbReference type="EMBL" id="TGL72678.1"/>
    </source>
</evidence>
<dbReference type="Proteomes" id="UP000297352">
    <property type="component" value="Unassembled WGS sequence"/>
</dbReference>
<name>A0ABY2MQ07_9LEPT</name>
<organism evidence="3 4">
    <name type="scientific">Leptospira levettii</name>
    <dbReference type="NCBI Taxonomy" id="2023178"/>
    <lineage>
        <taxon>Bacteria</taxon>
        <taxon>Pseudomonadati</taxon>
        <taxon>Spirochaetota</taxon>
        <taxon>Spirochaetia</taxon>
        <taxon>Leptospirales</taxon>
        <taxon>Leptospiraceae</taxon>
        <taxon>Leptospira</taxon>
    </lineage>
</organism>
<keyword evidence="4" id="KW-1185">Reference proteome</keyword>
<reference evidence="4" key="1">
    <citation type="journal article" date="2019" name="PLoS Negl. Trop. Dis.">
        <title>Revisiting the worldwide diversity of Leptospira species in the environment.</title>
        <authorList>
            <person name="Vincent A.T."/>
            <person name="Schiettekatte O."/>
            <person name="Bourhy P."/>
            <person name="Veyrier F.J."/>
            <person name="Picardeau M."/>
        </authorList>
    </citation>
    <scope>NUCLEOTIDE SEQUENCE [LARGE SCALE GENOMIC DNA]</scope>
    <source>
        <strain evidence="4">201702449</strain>
    </source>
</reference>
<feature type="domain" description="Peptidase M43 pregnancy-associated plasma-A" evidence="2">
    <location>
        <begin position="299"/>
        <end position="443"/>
    </location>
</feature>
<evidence type="ECO:0000259" key="2">
    <source>
        <dbReference type="Pfam" id="PF05572"/>
    </source>
</evidence>
<accession>A0ABY2MQ07</accession>
<gene>
    <name evidence="3" type="ORF">EHQ60_07230</name>
</gene>
<dbReference type="SUPFAM" id="SSF55486">
    <property type="entry name" value="Metalloproteases ('zincins'), catalytic domain"/>
    <property type="match status" value="1"/>
</dbReference>
<dbReference type="EMBL" id="RQGI01000023">
    <property type="protein sequence ID" value="TGL72678.1"/>
    <property type="molecule type" value="Genomic_DNA"/>
</dbReference>
<dbReference type="RefSeq" id="WP_135688750.1">
    <property type="nucleotide sequence ID" value="NZ_JAMQPU010000008.1"/>
</dbReference>